<sequence>MKKFLLLLAAVFPALSAQAASPSSEVELKFSPIVGTWSFRLPNGCTERHTYRANGFLSGTSGEEYVEERYELSAVPDVNGFYTLTGHNLKDSGGPDCSGSSEDFSGRDWTVFVRFSADYAKYVACVEPRPDRCWGPYLKEAP</sequence>
<evidence type="ECO:0000313" key="2">
    <source>
        <dbReference type="EMBL" id="RZT90832.1"/>
    </source>
</evidence>
<accession>A0ABY0IUD5</accession>
<protein>
    <recommendedName>
        <fullName evidence="4">Lipocalin-like domain-containing protein</fullName>
    </recommendedName>
</protein>
<gene>
    <name evidence="2" type="ORF">EV678_1654</name>
</gene>
<organism evidence="2 3">
    <name type="scientific">Azospira oryzae</name>
    <dbReference type="NCBI Taxonomy" id="146939"/>
    <lineage>
        <taxon>Bacteria</taxon>
        <taxon>Pseudomonadati</taxon>
        <taxon>Pseudomonadota</taxon>
        <taxon>Betaproteobacteria</taxon>
        <taxon>Rhodocyclales</taxon>
        <taxon>Rhodocyclaceae</taxon>
        <taxon>Azospira</taxon>
    </lineage>
</organism>
<comment type="caution">
    <text evidence="2">The sequence shown here is derived from an EMBL/GenBank/DDBJ whole genome shotgun (WGS) entry which is preliminary data.</text>
</comment>
<evidence type="ECO:0008006" key="4">
    <source>
        <dbReference type="Google" id="ProtNLM"/>
    </source>
</evidence>
<name>A0ABY0IUD5_9RHOO</name>
<dbReference type="Proteomes" id="UP000292136">
    <property type="component" value="Unassembled WGS sequence"/>
</dbReference>
<keyword evidence="3" id="KW-1185">Reference proteome</keyword>
<feature type="signal peptide" evidence="1">
    <location>
        <begin position="1"/>
        <end position="19"/>
    </location>
</feature>
<keyword evidence="1" id="KW-0732">Signal</keyword>
<evidence type="ECO:0000313" key="3">
    <source>
        <dbReference type="Proteomes" id="UP000292136"/>
    </source>
</evidence>
<dbReference type="RefSeq" id="WP_130459139.1">
    <property type="nucleotide sequence ID" value="NZ_SHKM01000001.1"/>
</dbReference>
<evidence type="ECO:0000256" key="1">
    <source>
        <dbReference type="SAM" id="SignalP"/>
    </source>
</evidence>
<feature type="chain" id="PRO_5045541912" description="Lipocalin-like domain-containing protein" evidence="1">
    <location>
        <begin position="20"/>
        <end position="142"/>
    </location>
</feature>
<reference evidence="2 3" key="1">
    <citation type="submission" date="2019-02" db="EMBL/GenBank/DDBJ databases">
        <title>Genomic Encyclopedia of Type Strains, Phase IV (KMG-IV): sequencing the most valuable type-strain genomes for metagenomic binning, comparative biology and taxonomic classification.</title>
        <authorList>
            <person name="Goeker M."/>
        </authorList>
    </citation>
    <scope>NUCLEOTIDE SEQUENCE [LARGE SCALE GENOMIC DNA]</scope>
    <source>
        <strain evidence="2 3">DSM 21223</strain>
    </source>
</reference>
<dbReference type="EMBL" id="SHKM01000001">
    <property type="protein sequence ID" value="RZT90832.1"/>
    <property type="molecule type" value="Genomic_DNA"/>
</dbReference>
<proteinExistence type="predicted"/>